<dbReference type="Proteomes" id="UP000001055">
    <property type="component" value="Unassembled WGS sequence"/>
</dbReference>
<evidence type="ECO:0000313" key="5">
    <source>
        <dbReference type="Proteomes" id="UP000001055"/>
    </source>
</evidence>
<evidence type="ECO:0000256" key="2">
    <source>
        <dbReference type="SAM" id="Phobius"/>
    </source>
</evidence>
<protein>
    <recommendedName>
        <fullName evidence="3">BTB domain-containing protein</fullName>
    </recommendedName>
</protein>
<evidence type="ECO:0000313" key="4">
    <source>
        <dbReference type="EMBL" id="EAT89732.2"/>
    </source>
</evidence>
<dbReference type="PANTHER" id="PTHR47843:SF5">
    <property type="entry name" value="BTB_POZ DOMAIN PROTEIN"/>
    <property type="match status" value="1"/>
</dbReference>
<evidence type="ECO:0000259" key="3">
    <source>
        <dbReference type="PROSITE" id="PS50097"/>
    </source>
</evidence>
<dbReference type="InterPro" id="IPR000210">
    <property type="entry name" value="BTB/POZ_dom"/>
</dbReference>
<dbReference type="KEGG" id="pno:SNOG_03001"/>
<feature type="region of interest" description="Disordered" evidence="1">
    <location>
        <begin position="286"/>
        <end position="310"/>
    </location>
</feature>
<proteinExistence type="predicted"/>
<feature type="region of interest" description="Disordered" evidence="1">
    <location>
        <begin position="450"/>
        <end position="476"/>
    </location>
</feature>
<keyword evidence="2" id="KW-0472">Membrane</keyword>
<dbReference type="HOGENOM" id="CLU_573780_0_0_1"/>
<keyword evidence="2" id="KW-0812">Transmembrane</keyword>
<feature type="domain" description="BTB" evidence="3">
    <location>
        <begin position="28"/>
        <end position="96"/>
    </location>
</feature>
<dbReference type="CDD" id="cd18186">
    <property type="entry name" value="BTB_POZ_ZBTB_KLHL-like"/>
    <property type="match status" value="1"/>
</dbReference>
<dbReference type="PROSITE" id="PS50097">
    <property type="entry name" value="BTB"/>
    <property type="match status" value="1"/>
</dbReference>
<dbReference type="STRING" id="321614.Q0UZ13"/>
<reference evidence="5" key="1">
    <citation type="journal article" date="2007" name="Plant Cell">
        <title>Dothideomycete-plant interactions illuminated by genome sequencing and EST analysis of the wheat pathogen Stagonospora nodorum.</title>
        <authorList>
            <person name="Hane J.K."/>
            <person name="Lowe R.G."/>
            <person name="Solomon P.S."/>
            <person name="Tan K.C."/>
            <person name="Schoch C.L."/>
            <person name="Spatafora J.W."/>
            <person name="Crous P.W."/>
            <person name="Kodira C."/>
            <person name="Birren B.W."/>
            <person name="Galagan J.E."/>
            <person name="Torriani S.F."/>
            <person name="McDonald B.A."/>
            <person name="Oliver R.P."/>
        </authorList>
    </citation>
    <scope>NUCLEOTIDE SEQUENCE [LARGE SCALE GENOMIC DNA]</scope>
    <source>
        <strain evidence="5">SN15 / ATCC MYA-4574 / FGSC 10173</strain>
    </source>
</reference>
<sequence>MSTSALTCKPRLACPPTILKAYKNGEFTDLTIICGSLAFKVHAVVVCTACDFFLKSLKFAAGKEAESKCINLPEDDPEMIRRLIAYLYLGDYDPNSGMSLAQFGAIAQHESTSATNPTHHYRRGAFGVSVTDPCACLAPNAKNTEQPVAKETDSQQDYKVYEKTANAVEVANPLTIHASMYALGDKYQVEGLSSLAKEKFECCLHHHAQTEDFIAAVQIAYSTTPDSNRGLRNSVMEAFRTHFQTDIASIPGAEAKLDSIDELSFLLIKSWPQKIEAPNRAVKSASGATQFGSVSSSNTRANPSEHAPPPYNDIEGLLTTPILTIDEAKDADERSDYSYCPDCDSFDCERGTFVLTTMKRDHRGFYAFCCFWCAVAVCILGAFGIFFTLDLVFSQFGMGTGLAMWMIRGNPTGEQWKLRIDDEILFGDELPVKTGYGRGERFLHVEEQAKGDDLAEESTAGWLSTYDPVDPEETHE</sequence>
<keyword evidence="2" id="KW-1133">Transmembrane helix</keyword>
<dbReference type="Gene3D" id="3.30.710.10">
    <property type="entry name" value="Potassium Channel Kv1.1, Chain A"/>
    <property type="match status" value="1"/>
</dbReference>
<dbReference type="InParanoid" id="Q0UZ13"/>
<feature type="transmembrane region" description="Helical" evidence="2">
    <location>
        <begin position="365"/>
        <end position="386"/>
    </location>
</feature>
<organism evidence="4 5">
    <name type="scientific">Phaeosphaeria nodorum (strain SN15 / ATCC MYA-4574 / FGSC 10173)</name>
    <name type="common">Glume blotch fungus</name>
    <name type="synonym">Parastagonospora nodorum</name>
    <dbReference type="NCBI Taxonomy" id="321614"/>
    <lineage>
        <taxon>Eukaryota</taxon>
        <taxon>Fungi</taxon>
        <taxon>Dikarya</taxon>
        <taxon>Ascomycota</taxon>
        <taxon>Pezizomycotina</taxon>
        <taxon>Dothideomycetes</taxon>
        <taxon>Pleosporomycetidae</taxon>
        <taxon>Pleosporales</taxon>
        <taxon>Pleosporineae</taxon>
        <taxon>Phaeosphaeriaceae</taxon>
        <taxon>Parastagonospora</taxon>
    </lineage>
</organism>
<dbReference type="InterPro" id="IPR011333">
    <property type="entry name" value="SKP1/BTB/POZ_sf"/>
</dbReference>
<dbReference type="SUPFAM" id="SSF54695">
    <property type="entry name" value="POZ domain"/>
    <property type="match status" value="1"/>
</dbReference>
<dbReference type="GeneID" id="5970447"/>
<evidence type="ECO:0000256" key="1">
    <source>
        <dbReference type="SAM" id="MobiDB-lite"/>
    </source>
</evidence>
<dbReference type="Pfam" id="PF00651">
    <property type="entry name" value="BTB"/>
    <property type="match status" value="1"/>
</dbReference>
<accession>Q0UZ13</accession>
<feature type="compositionally biased region" description="Polar residues" evidence="1">
    <location>
        <begin position="286"/>
        <end position="302"/>
    </location>
</feature>
<name>Q0UZ13_PHANO</name>
<dbReference type="RefSeq" id="XP_001793590.1">
    <property type="nucleotide sequence ID" value="XM_001793538.1"/>
</dbReference>
<dbReference type="PANTHER" id="PTHR47843">
    <property type="entry name" value="BTB DOMAIN-CONTAINING PROTEIN-RELATED"/>
    <property type="match status" value="1"/>
</dbReference>
<gene>
    <name evidence="4" type="ORF">SNOG_03001</name>
</gene>
<dbReference type="AlphaFoldDB" id="Q0UZ13"/>
<dbReference type="VEuPathDB" id="FungiDB:JI435_030010"/>
<dbReference type="eggNOG" id="ENOG502SP2V">
    <property type="taxonomic scope" value="Eukaryota"/>
</dbReference>
<dbReference type="EMBL" id="CH445328">
    <property type="protein sequence ID" value="EAT89732.2"/>
    <property type="molecule type" value="Genomic_DNA"/>
</dbReference>